<dbReference type="GO" id="GO:0001681">
    <property type="term" value="F:sialate O-acetylesterase activity"/>
    <property type="evidence" value="ECO:0007669"/>
    <property type="project" value="InterPro"/>
</dbReference>
<feature type="domain" description="Bacterial Ig-like" evidence="3">
    <location>
        <begin position="1106"/>
        <end position="1188"/>
    </location>
</feature>
<dbReference type="InterPro" id="IPR048051">
    <property type="entry name" value="BapA-like_prefix-like"/>
</dbReference>
<dbReference type="NCBIfam" id="TIGR03661">
    <property type="entry name" value="T1SS_VCA0849"/>
    <property type="match status" value="1"/>
</dbReference>
<dbReference type="PANTHER" id="PTHR22901">
    <property type="entry name" value="SIALATE O-ACETYLESTERASE"/>
    <property type="match status" value="1"/>
</dbReference>
<feature type="region of interest" description="Disordered" evidence="1">
    <location>
        <begin position="1279"/>
        <end position="1305"/>
    </location>
</feature>
<dbReference type="PRINTS" id="PR00313">
    <property type="entry name" value="CABNDNGRPT"/>
</dbReference>
<dbReference type="InterPro" id="IPR011049">
    <property type="entry name" value="Serralysin-like_metalloprot_C"/>
</dbReference>
<feature type="domain" description="Bacterial Ig-like" evidence="3">
    <location>
        <begin position="1297"/>
        <end position="1376"/>
    </location>
</feature>
<feature type="region of interest" description="Disordered" evidence="1">
    <location>
        <begin position="1014"/>
        <end position="1033"/>
    </location>
</feature>
<evidence type="ECO:0000313" key="6">
    <source>
        <dbReference type="Proteomes" id="UP000578036"/>
    </source>
</evidence>
<dbReference type="Proteomes" id="UP000578036">
    <property type="component" value="Unassembled WGS sequence"/>
</dbReference>
<feature type="region of interest" description="Disordered" evidence="1">
    <location>
        <begin position="1090"/>
        <end position="1120"/>
    </location>
</feature>
<feature type="domain" description="Bacterial Ig-like" evidence="3">
    <location>
        <begin position="731"/>
        <end position="812"/>
    </location>
</feature>
<feature type="domain" description="Bacterial Ig-like" evidence="3">
    <location>
        <begin position="1485"/>
        <end position="1564"/>
    </location>
</feature>
<feature type="domain" description="Bacterial Ig-like" evidence="3">
    <location>
        <begin position="919"/>
        <end position="1000"/>
    </location>
</feature>
<dbReference type="SUPFAM" id="SSF51120">
    <property type="entry name" value="beta-Roll"/>
    <property type="match status" value="1"/>
</dbReference>
<dbReference type="GO" id="GO:0005975">
    <property type="term" value="P:carbohydrate metabolic process"/>
    <property type="evidence" value="ECO:0007669"/>
    <property type="project" value="TreeGrafter"/>
</dbReference>
<feature type="domain" description="Bacterial Ig" evidence="2">
    <location>
        <begin position="1379"/>
        <end position="1458"/>
    </location>
</feature>
<dbReference type="InterPro" id="IPR018511">
    <property type="entry name" value="Hemolysin-typ_Ca-bd_CS"/>
</dbReference>
<dbReference type="Pfam" id="PF22783">
    <property type="entry name" value="BapA_N"/>
    <property type="match status" value="1"/>
</dbReference>
<reference evidence="5 6" key="1">
    <citation type="submission" date="2020-08" db="EMBL/GenBank/DDBJ databases">
        <title>Genomic Encyclopedia of Type Strains, Phase IV (KMG-V): Genome sequencing to study the core and pangenomes of soil and plant-associated prokaryotes.</title>
        <authorList>
            <person name="Whitman W."/>
        </authorList>
    </citation>
    <scope>NUCLEOTIDE SEQUENCE [LARGE SCALE GENOMIC DNA]</scope>
    <source>
        <strain evidence="5 6">SLV-2362</strain>
    </source>
</reference>
<feature type="domain" description="Bacterial Ig-like" evidence="3">
    <location>
        <begin position="238"/>
        <end position="332"/>
    </location>
</feature>
<feature type="domain" description="Bacterial Ig" evidence="2">
    <location>
        <begin position="1194"/>
        <end position="1270"/>
    </location>
</feature>
<feature type="compositionally biased region" description="Polar residues" evidence="1">
    <location>
        <begin position="443"/>
        <end position="454"/>
    </location>
</feature>
<feature type="domain" description="Bacterial Ig" evidence="2">
    <location>
        <begin position="1571"/>
        <end position="1646"/>
    </location>
</feature>
<organism evidence="5 6">
    <name type="scientific">Cupriavidus alkaliphilus</name>
    <dbReference type="NCBI Taxonomy" id="942866"/>
    <lineage>
        <taxon>Bacteria</taxon>
        <taxon>Pseudomonadati</taxon>
        <taxon>Pseudomonadota</taxon>
        <taxon>Betaproteobacteria</taxon>
        <taxon>Burkholderiales</taxon>
        <taxon>Burkholderiaceae</taxon>
        <taxon>Cupriavidus</taxon>
    </lineage>
</organism>
<dbReference type="Pfam" id="PF00353">
    <property type="entry name" value="HemolysinCabind"/>
    <property type="match status" value="2"/>
</dbReference>
<feature type="domain" description="Bacterial Ig" evidence="2">
    <location>
        <begin position="626"/>
        <end position="706"/>
    </location>
</feature>
<feature type="compositionally biased region" description="Polar residues" evidence="1">
    <location>
        <begin position="1480"/>
        <end position="1490"/>
    </location>
</feature>
<dbReference type="InterPro" id="IPR041498">
    <property type="entry name" value="Big_6"/>
</dbReference>
<feature type="domain" description="Bacterial Ig" evidence="2">
    <location>
        <begin position="334"/>
        <end position="412"/>
    </location>
</feature>
<dbReference type="InterPro" id="IPR044016">
    <property type="entry name" value="Big_13"/>
</dbReference>
<dbReference type="Gene3D" id="2.60.40.10">
    <property type="entry name" value="Immunoglobulins"/>
    <property type="match status" value="18"/>
</dbReference>
<gene>
    <name evidence="5" type="ORF">FHX61_001810</name>
</gene>
<feature type="domain" description="Bacterial Ig" evidence="2">
    <location>
        <begin position="1003"/>
        <end position="1082"/>
    </location>
</feature>
<dbReference type="PANTHER" id="PTHR22901:SF0">
    <property type="entry name" value="SIALATE O-ACETYLESTERASE"/>
    <property type="match status" value="1"/>
</dbReference>
<dbReference type="Gene3D" id="2.150.10.10">
    <property type="entry name" value="Serralysin-like metalloprotease, C-terminal"/>
    <property type="match status" value="1"/>
</dbReference>
<protein>
    <submittedName>
        <fullName evidence="5">Uncharacterized protein</fullName>
    </submittedName>
</protein>
<dbReference type="NCBIfam" id="NF033677">
    <property type="entry name" value="biofilm_BapA_N"/>
    <property type="match status" value="1"/>
</dbReference>
<dbReference type="InterPro" id="IPR039329">
    <property type="entry name" value="SIAE"/>
</dbReference>
<dbReference type="Pfam" id="PF17936">
    <property type="entry name" value="Big_6"/>
    <property type="match status" value="8"/>
</dbReference>
<feature type="domain" description="Bacterial Ig-like" evidence="3">
    <location>
        <begin position="1762"/>
        <end position="1853"/>
    </location>
</feature>
<dbReference type="GO" id="GO:0005509">
    <property type="term" value="F:calcium ion binding"/>
    <property type="evidence" value="ECO:0007669"/>
    <property type="project" value="InterPro"/>
</dbReference>
<feature type="domain" description="Bacterial Ig-like" evidence="3">
    <location>
        <begin position="430"/>
        <end position="519"/>
    </location>
</feature>
<proteinExistence type="predicted"/>
<feature type="region of interest" description="Disordered" evidence="1">
    <location>
        <begin position="1471"/>
        <end position="1490"/>
    </location>
</feature>
<evidence type="ECO:0000313" key="5">
    <source>
        <dbReference type="EMBL" id="MBB3007162.1"/>
    </source>
</evidence>
<evidence type="ECO:0000259" key="2">
    <source>
        <dbReference type="Pfam" id="PF17936"/>
    </source>
</evidence>
<dbReference type="NCBIfam" id="NF033510">
    <property type="entry name" value="Ca_tandemer"/>
    <property type="match status" value="18"/>
</dbReference>
<evidence type="ECO:0000256" key="1">
    <source>
        <dbReference type="SAM" id="MobiDB-lite"/>
    </source>
</evidence>
<feature type="domain" description="Bacterial Ig" evidence="2">
    <location>
        <begin position="818"/>
        <end position="894"/>
    </location>
</feature>
<dbReference type="InterPro" id="IPR019960">
    <property type="entry name" value="T1SS_VCA0849"/>
</dbReference>
<evidence type="ECO:0000259" key="3">
    <source>
        <dbReference type="Pfam" id="PF19077"/>
    </source>
</evidence>
<dbReference type="Pfam" id="PF19077">
    <property type="entry name" value="Big_13"/>
    <property type="match status" value="10"/>
</dbReference>
<feature type="domain" description="Bacterial Ig-like" evidence="3">
    <location>
        <begin position="544"/>
        <end position="624"/>
    </location>
</feature>
<dbReference type="RefSeq" id="WP_183299035.1">
    <property type="nucleotide sequence ID" value="NZ_JACHWF010000002.1"/>
</dbReference>
<sequence>MASSGVLLNHTDVPVAPGTRTVASPDGPANFLIAAQRDSVANFAREGNDLLLTMRDGSTLRIQGFFTNGAQYNNLVFVQEDGQWLADFSQALGAQGDGVTEAAMLFEPIGDSASTALLLGLLGAAAGAGIIAAAASGGGGGDGSSGGGTPLAAPKVAATNGATLSGTAPAGSTVGLDFNGDGKADATVTADTAGNWTYTPAQPLADGTVVSVTATDSSGNTSPPATVTVDGAAPAAPAINAVSNDAGTGIVAGGSTSDATPTLSGSAEAGSTVSIYSGTTLLGTAIADANGRWSFTPPSSLADGNHALTVTATDAVGNTGPASAPFLLTVDTAAPAAPTITPSDGSVIAGTAEPGNTIHIDLNGDGAPDATVTANDSGNWTYTPSPALGDGAVVTVTATDAAGNTSAPATATIDTSAPAAPVIGSVTDDATPSTGPLADGDGTNDSTPTLTGTAEAGSTINIYNGATLIGTTTADATTGAWTFTPTSPLPDGAVSLTVTATDAAGNTSAPSTAFTLTLDATPPAIPAITGVTDDNPVSTPLNSGDSTNDSTPTLTGTAEAGSTISIYNGSTLIGTTVADATTGAWSFTPTTPLTDGPYALTATATDAAGNTSAPTPAFDLTVDTAAPAAPAITQANGTTISGSADAGSTIDIDLDGDGTPDATVTADATTGAWTYSPGTPLPDGTAISVTATDAAGNTSAPATATVDALAPSAPAITSVTDDNPVSTPLNSGDSTNDSTPTLAGTAEAGSTISIYNGSTLIGTTVADATTGAWSFTPTTPLTDGPYALTATATDTSGNVSAPTAAFNLTVDTAPPADPVITQASGTTISGTAEAGSTVDIDLDGDGTPDATVTADATTGIWTYTPGTPLPDGTAISVTATDAAGNTSAPATATVDALAPSAPAITSVTDDNPVSTPLNSGDSTNDSTPTLAGTAEAGSTISIYNGSTLIGTTVADPTTGAWTFTPTTPLTDGPYALTATATDTSGNVSAPTAAFNLTVDTAPPADPSITVASGTTLAGTAEPGSTVDIDLDGDGTPDATVTADATTGAWTYTPGTPLPDGTAISVTATDAAGNTSAPATATVDALAPSAPTITSVTDDNPVSTPLNSGDSTNDSTPTLAGTAEAGSTISIYNGATLIGTTVADATTGAWSFTPTTPLTDGPYALTATATDTSGNVSAPTAAFNLTVDTAPPADPVITQASGTTISGTAEAGSTVDIDLDGDGTPDATVTADATTGTWTYSPGTPLPDGTAISVTATDAAGNTSAPATATVDALAPSAPAITSVTDDNPVASPLNSGDSTNDSTPTLTGTAEAGSTISIYNGTTLIGTTTADATTGAWSFTPTTPLTDGPYALTATATDTSGNVSAPTAAFNLTVDTAPPADPSITVANGTTLAGTAEPGSTVDIDLDGDGNPEGTVTADATTGAWTYSPVGGLPDGAVASVTATDAAGNTSGPATVTIDAVPPATPAITGATDDNPVASPLNSGDNTNDATPTLTGTADAGSTISVYNGTTLLGTTVADPTTGAWTFTPTTPLTDGPYALTATATDAAGNVSAPTAAFNLTVDTAPPADPGITVANGTTLAGTAEPGSTVDIDLDGDGNPEGTVTADATTGAWTYSPVGGLPDGAVASVTATDAAGNTSGPATVTIDAVPPAIPAITGATDDNPVASPLNSGDSTNDATPTLTGTADAGSTISVYNGTTLLGTTVADPTTGAWTFTPTTPLIDGPYALTATATDTAGNVSGPTAAFNLTVDTVAPTATATVTALTDDTGTAGDWITGDTTPVVSGTLSAALAANETLQVSLDGGATWTNAVVTGTTWQWFPPGQLADGTYTITTHVIDSAGNIGAVTTQTFTVAQQVAPEAAVNEAGGLLGIADANLLGLIDLSAQQFFTASDYNENINSVVIEYGGLLGVGMQRLDASLALAAELGLTFNVVNDPGVLGLIGPSSTLSISAIGGGPIDNLSLNELLGSITLEGGLLGVSLSLLDAMTITATDTTGMSTTSTGSQLVSAGVLTNLLGASQPSAIIEGDATGNTLTGSADNDRLYGYDGNDTINAGAGNDLVRGGAGDDTLNGEAGNDVLIGGAGNDTMSGGTGTDVFLWEARGTDGTGGNGSDLITDFTVGTAPGQAGNDVLDVSALLVGYAADANGPAHYQNGVATIDAGDNIGQYLSATQQGADTVIAIDRDGAGTNYSAQTLATLTNVTTNLETLLANQQILV</sequence>
<dbReference type="EMBL" id="JACHWF010000002">
    <property type="protein sequence ID" value="MBB3007162.1"/>
    <property type="molecule type" value="Genomic_DNA"/>
</dbReference>
<dbReference type="InterPro" id="IPR001343">
    <property type="entry name" value="Hemolysn_Ca-bd"/>
</dbReference>
<keyword evidence="6" id="KW-1185">Reference proteome</keyword>
<dbReference type="InterPro" id="IPR013783">
    <property type="entry name" value="Ig-like_fold"/>
</dbReference>
<feature type="compositionally biased region" description="Polar residues" evidence="1">
    <location>
        <begin position="1292"/>
        <end position="1305"/>
    </location>
</feature>
<feature type="domain" description="Biofilm-associated protein BapA-like prefix-like" evidence="4">
    <location>
        <begin position="33"/>
        <end position="90"/>
    </location>
</feature>
<name>A0A7W4V8R7_9BURK</name>
<evidence type="ECO:0000259" key="4">
    <source>
        <dbReference type="Pfam" id="PF22783"/>
    </source>
</evidence>
<feature type="region of interest" description="Disordered" evidence="1">
    <location>
        <begin position="528"/>
        <end position="557"/>
    </location>
</feature>
<feature type="region of interest" description="Disordered" evidence="1">
    <location>
        <begin position="1659"/>
        <end position="1678"/>
    </location>
</feature>
<feature type="region of interest" description="Disordered" evidence="1">
    <location>
        <begin position="903"/>
        <end position="932"/>
    </location>
</feature>
<comment type="caution">
    <text evidence="5">The sequence shown here is derived from an EMBL/GenBank/DDBJ whole genome shotgun (WGS) entry which is preliminary data.</text>
</comment>
<dbReference type="PROSITE" id="PS00330">
    <property type="entry name" value="HEMOLYSIN_CALCIUM"/>
    <property type="match status" value="1"/>
</dbReference>
<feature type="domain" description="Bacterial Ig" evidence="2">
    <location>
        <begin position="156"/>
        <end position="229"/>
    </location>
</feature>
<feature type="region of interest" description="Disordered" evidence="1">
    <location>
        <begin position="425"/>
        <end position="454"/>
    </location>
</feature>
<accession>A0A7W4V8R7</accession>
<feature type="domain" description="Bacterial Ig-like" evidence="3">
    <location>
        <begin position="1673"/>
        <end position="1752"/>
    </location>
</feature>
<feature type="compositionally biased region" description="Polar residues" evidence="1">
    <location>
        <begin position="535"/>
        <end position="557"/>
    </location>
</feature>
<feature type="region of interest" description="Disordered" evidence="1">
    <location>
        <begin position="715"/>
        <end position="742"/>
    </location>
</feature>
<feature type="compositionally biased region" description="Polar residues" evidence="1">
    <location>
        <begin position="1668"/>
        <end position="1678"/>
    </location>
</feature>